<sequence length="54" mass="5847">MLSLPSRSSLTESIAKAIMSESCHRVLLKTSVRVPALWTPPAVPCLFVILLSVP</sequence>
<dbReference type="AlphaFoldDB" id="A0A0E9QNU7"/>
<reference evidence="1" key="1">
    <citation type="submission" date="2014-11" db="EMBL/GenBank/DDBJ databases">
        <authorList>
            <person name="Amaro Gonzalez C."/>
        </authorList>
    </citation>
    <scope>NUCLEOTIDE SEQUENCE</scope>
</reference>
<protein>
    <submittedName>
        <fullName evidence="1">Uncharacterized protein</fullName>
    </submittedName>
</protein>
<dbReference type="EMBL" id="GBXM01090607">
    <property type="protein sequence ID" value="JAH17970.1"/>
    <property type="molecule type" value="Transcribed_RNA"/>
</dbReference>
<name>A0A0E9QNU7_ANGAN</name>
<reference evidence="1" key="2">
    <citation type="journal article" date="2015" name="Fish Shellfish Immunol.">
        <title>Early steps in the European eel (Anguilla anguilla)-Vibrio vulnificus interaction in the gills: Role of the RtxA13 toxin.</title>
        <authorList>
            <person name="Callol A."/>
            <person name="Pajuelo D."/>
            <person name="Ebbesson L."/>
            <person name="Teles M."/>
            <person name="MacKenzie S."/>
            <person name="Amaro C."/>
        </authorList>
    </citation>
    <scope>NUCLEOTIDE SEQUENCE</scope>
</reference>
<proteinExistence type="predicted"/>
<accession>A0A0E9QNU7</accession>
<organism evidence="1">
    <name type="scientific">Anguilla anguilla</name>
    <name type="common">European freshwater eel</name>
    <name type="synonym">Muraena anguilla</name>
    <dbReference type="NCBI Taxonomy" id="7936"/>
    <lineage>
        <taxon>Eukaryota</taxon>
        <taxon>Metazoa</taxon>
        <taxon>Chordata</taxon>
        <taxon>Craniata</taxon>
        <taxon>Vertebrata</taxon>
        <taxon>Euteleostomi</taxon>
        <taxon>Actinopterygii</taxon>
        <taxon>Neopterygii</taxon>
        <taxon>Teleostei</taxon>
        <taxon>Anguilliformes</taxon>
        <taxon>Anguillidae</taxon>
        <taxon>Anguilla</taxon>
    </lineage>
</organism>
<evidence type="ECO:0000313" key="1">
    <source>
        <dbReference type="EMBL" id="JAH17970.1"/>
    </source>
</evidence>